<gene>
    <name evidence="5" type="ORF">Q604_UNBC07016G0001</name>
</gene>
<evidence type="ECO:0000256" key="1">
    <source>
        <dbReference type="ARBA" id="ARBA00022741"/>
    </source>
</evidence>
<dbReference type="InterPro" id="IPR005517">
    <property type="entry name" value="Transl_elong_EFG/EF2_IV"/>
</dbReference>
<dbReference type="EMBL" id="AZMM01007016">
    <property type="protein sequence ID" value="ETJ38992.1"/>
    <property type="molecule type" value="Genomic_DNA"/>
</dbReference>
<comment type="caution">
    <text evidence="5">The sequence shown here is derived from an EMBL/GenBank/DDBJ whole genome shotgun (WGS) entry which is preliminary data.</text>
</comment>
<reference evidence="5" key="1">
    <citation type="submission" date="2013-12" db="EMBL/GenBank/DDBJ databases">
        <title>A Varibaculum cambriense genome reconstructed from a premature infant gut community with otherwise low bacterial novelty that shifts toward anaerobic metabolism during the third week of life.</title>
        <authorList>
            <person name="Brown C.T."/>
            <person name="Sharon I."/>
            <person name="Thomas B.C."/>
            <person name="Castelle C.J."/>
            <person name="Morowitz M.J."/>
            <person name="Banfield J.F."/>
        </authorList>
    </citation>
    <scope>NUCLEOTIDE SEQUENCE</scope>
</reference>
<keyword evidence="3" id="KW-0342">GTP-binding</keyword>
<dbReference type="PANTHER" id="PTHR43636">
    <property type="entry name" value="ELONGATION FACTOR G, MITOCHONDRIAL"/>
    <property type="match status" value="1"/>
</dbReference>
<dbReference type="SUPFAM" id="SSF54211">
    <property type="entry name" value="Ribosomal protein S5 domain 2-like"/>
    <property type="match status" value="1"/>
</dbReference>
<dbReference type="GO" id="GO:0003924">
    <property type="term" value="F:GTPase activity"/>
    <property type="evidence" value="ECO:0007669"/>
    <property type="project" value="TreeGrafter"/>
</dbReference>
<dbReference type="AlphaFoldDB" id="W1Y901"/>
<keyword evidence="1" id="KW-0547">Nucleotide-binding</keyword>
<organism evidence="5">
    <name type="scientific">human gut metagenome</name>
    <dbReference type="NCBI Taxonomy" id="408170"/>
    <lineage>
        <taxon>unclassified sequences</taxon>
        <taxon>metagenomes</taxon>
        <taxon>organismal metagenomes</taxon>
    </lineage>
</organism>
<proteinExistence type="predicted"/>
<feature type="non-terminal residue" evidence="5">
    <location>
        <position position="113"/>
    </location>
</feature>
<dbReference type="InterPro" id="IPR020568">
    <property type="entry name" value="Ribosomal_Su5_D2-typ_SF"/>
</dbReference>
<evidence type="ECO:0000256" key="3">
    <source>
        <dbReference type="ARBA" id="ARBA00023134"/>
    </source>
</evidence>
<dbReference type="Gene3D" id="3.30.230.10">
    <property type="match status" value="1"/>
</dbReference>
<keyword evidence="2" id="KW-0648">Protein biosynthesis</keyword>
<evidence type="ECO:0000259" key="4">
    <source>
        <dbReference type="SMART" id="SM00889"/>
    </source>
</evidence>
<name>W1Y901_9ZZZZ</name>
<keyword evidence="5" id="KW-0251">Elongation factor</keyword>
<feature type="non-terminal residue" evidence="5">
    <location>
        <position position="1"/>
    </location>
</feature>
<sequence>EHILNKMDRKYGVQAKLVTPYIPYRETIKGSAETESKYKKQSGGHGQYGHVKIQVDPLYDGSEFAFVDKIFGGAVPKQYIPAVEKGAKETLDKGLIAGYPMIGVQVTLLDGSY</sequence>
<evidence type="ECO:0000256" key="2">
    <source>
        <dbReference type="ARBA" id="ARBA00022917"/>
    </source>
</evidence>
<dbReference type="PANTHER" id="PTHR43636:SF2">
    <property type="entry name" value="ELONGATION FACTOR G, MITOCHONDRIAL"/>
    <property type="match status" value="1"/>
</dbReference>
<accession>W1Y901</accession>
<evidence type="ECO:0000313" key="5">
    <source>
        <dbReference type="EMBL" id="ETJ38992.1"/>
    </source>
</evidence>
<dbReference type="SMART" id="SM00889">
    <property type="entry name" value="EFG_IV"/>
    <property type="match status" value="1"/>
</dbReference>
<feature type="domain" description="Translation elongation factor EFG/EF2" evidence="4">
    <location>
        <begin position="21"/>
        <end position="113"/>
    </location>
</feature>
<dbReference type="InterPro" id="IPR014721">
    <property type="entry name" value="Ribsml_uS5_D2-typ_fold_subgr"/>
</dbReference>
<dbReference type="Pfam" id="PF03764">
    <property type="entry name" value="EFG_IV"/>
    <property type="match status" value="1"/>
</dbReference>
<dbReference type="GO" id="GO:0005525">
    <property type="term" value="F:GTP binding"/>
    <property type="evidence" value="ECO:0007669"/>
    <property type="project" value="UniProtKB-KW"/>
</dbReference>
<protein>
    <submittedName>
        <fullName evidence="5">Translation elongation factor G</fullName>
    </submittedName>
</protein>
<dbReference type="GO" id="GO:0003746">
    <property type="term" value="F:translation elongation factor activity"/>
    <property type="evidence" value="ECO:0007669"/>
    <property type="project" value="UniProtKB-KW"/>
</dbReference>